<evidence type="ECO:0000313" key="2">
    <source>
        <dbReference type="EMBL" id="MPR04700.1"/>
    </source>
</evidence>
<reference evidence="2 3" key="1">
    <citation type="journal article" date="2020" name="Int. J. Syst. Evol. Microbiol.">
        <title>Pseudomonas kitaguniensis sp. nov., a pathogen causing bacterial rot of Welsh onion in Japan.</title>
        <authorList>
            <person name="Sawada H."/>
            <person name="Fujikawa T."/>
            <person name="Nishiwaki Y."/>
            <person name="Horita H."/>
        </authorList>
    </citation>
    <scope>NUCLEOTIDE SEQUENCE [LARGE SCALE GENOMIC DNA]</scope>
    <source>
        <strain evidence="2 3">MAFF 212408</strain>
    </source>
</reference>
<dbReference type="CDD" id="cd08152">
    <property type="entry name" value="y4iL_like"/>
    <property type="match status" value="1"/>
</dbReference>
<proteinExistence type="predicted"/>
<dbReference type="Proteomes" id="UP000326112">
    <property type="component" value="Unassembled WGS sequence"/>
</dbReference>
<dbReference type="PANTHER" id="PTHR36195:SF4">
    <property type="entry name" value="DOMAIN PROTEIN, PUTATIVE (AFU_ORTHOLOGUE AFUA_5G01990)-RELATED"/>
    <property type="match status" value="1"/>
</dbReference>
<name>A0A5N7KRV0_9PSED</name>
<evidence type="ECO:0000256" key="1">
    <source>
        <dbReference type="SAM" id="MobiDB-lite"/>
    </source>
</evidence>
<dbReference type="EMBL" id="VUAZ01000150">
    <property type="protein sequence ID" value="MPR04700.1"/>
    <property type="molecule type" value="Genomic_DNA"/>
</dbReference>
<accession>A0A5N7KRV0</accession>
<dbReference type="InterPro" id="IPR020835">
    <property type="entry name" value="Catalase_sf"/>
</dbReference>
<comment type="caution">
    <text evidence="2">The sequence shown here is derived from an EMBL/GenBank/DDBJ whole genome shotgun (WGS) entry which is preliminary data.</text>
</comment>
<keyword evidence="3" id="KW-1185">Reference proteome</keyword>
<dbReference type="SUPFAM" id="SSF56634">
    <property type="entry name" value="Heme-dependent catalase-like"/>
    <property type="match status" value="1"/>
</dbReference>
<evidence type="ECO:0000313" key="3">
    <source>
        <dbReference type="Proteomes" id="UP000326112"/>
    </source>
</evidence>
<sequence length="376" mass="40241">MNDLPAVSPAIQPLPFEPSFEQIPEDEAQTSKELAETLRGIMQTTFEDSGHATRSVHAKAHGLLRGHITVLDNLPAALAQGAFAKPVKLPVFMRFSTNPGDVLDDKVSTPRGLAVKIVGVDGPRLPGSDGEVTQDFVMQNAKAFTAATPKAFLKTLKLLAKTTDKAPGMKKALSAVLRGVEATIESLGGESGTLKSLGGHPQTHILGESFSSVVPVLYGPYYAKVAVVPVSSNLTALTDLHVDFGDNPNGLRAAVEAYFAQSGGTWEVRVQLATDLDKMPIEDASVQWPEDLSPYVTVARIELEPQAAWSPENVQKIDDGMAFSPWHGLAAHRPLGGVMRVRKPSYEMSSGFRAEHNGCPMHEPRLAQDAGPSITP</sequence>
<reference evidence="2 3" key="2">
    <citation type="journal article" date="2023" name="Plant Pathol.">
        <title>Dismantling and reorganizing Pseudomonas marginalis sensu#lato.</title>
        <authorList>
            <person name="Sawada H."/>
            <person name="Fujikawa T."/>
            <person name="Satou M."/>
        </authorList>
    </citation>
    <scope>NUCLEOTIDE SEQUENCE [LARGE SCALE GENOMIC DNA]</scope>
    <source>
        <strain evidence="2 3">MAFF 212408</strain>
    </source>
</reference>
<dbReference type="Gene3D" id="2.40.180.10">
    <property type="entry name" value="Catalase core domain"/>
    <property type="match status" value="1"/>
</dbReference>
<organism evidence="2 3">
    <name type="scientific">Pseudomonas kitaguniensis</name>
    <dbReference type="NCBI Taxonomy" id="2607908"/>
    <lineage>
        <taxon>Bacteria</taxon>
        <taxon>Pseudomonadati</taxon>
        <taxon>Pseudomonadota</taxon>
        <taxon>Gammaproteobacteria</taxon>
        <taxon>Pseudomonadales</taxon>
        <taxon>Pseudomonadaceae</taxon>
        <taxon>Pseudomonas</taxon>
    </lineage>
</organism>
<dbReference type="PANTHER" id="PTHR36195">
    <property type="entry name" value="DOMAIN PROTEIN, PUTATIVE (AFU_ORTHOLOGUE AFUA_5G01990)-RELATED-RELATED"/>
    <property type="match status" value="1"/>
</dbReference>
<feature type="region of interest" description="Disordered" evidence="1">
    <location>
        <begin position="357"/>
        <end position="376"/>
    </location>
</feature>
<dbReference type="RefSeq" id="WP_152747709.1">
    <property type="nucleotide sequence ID" value="NZ_VUAZ01000150.1"/>
</dbReference>
<protein>
    <submittedName>
        <fullName evidence="2">Catalase family protein</fullName>
    </submittedName>
</protein>
<gene>
    <name evidence="2" type="ORF">F0169_23075</name>
</gene>